<keyword evidence="3" id="KW-0052">Apoplast</keyword>
<dbReference type="GO" id="GO:0005179">
    <property type="term" value="F:hormone activity"/>
    <property type="evidence" value="ECO:0007669"/>
    <property type="project" value="UniProtKB-KW"/>
</dbReference>
<proteinExistence type="inferred from homology"/>
<reference evidence="10" key="1">
    <citation type="journal article" date="2013" name="Genome Biol.">
        <title>Reference genomes and transcriptomes of Nicotiana sylvestris and Nicotiana tomentosiformis.</title>
        <authorList>
            <person name="Sierro N."/>
            <person name="Battey J.N."/>
            <person name="Ouadi S."/>
            <person name="Bovet L."/>
            <person name="Goepfert S."/>
            <person name="Bakaher N."/>
            <person name="Peitsch M.C."/>
            <person name="Ivanov N.V."/>
        </authorList>
    </citation>
    <scope>NUCLEOTIDE SEQUENCE [LARGE SCALE GENOMIC DNA]</scope>
</reference>
<keyword evidence="7" id="KW-0379">Hydroxylation</keyword>
<dbReference type="AlphaFoldDB" id="A0A1U7YWC2"/>
<organism evidence="10 11">
    <name type="scientific">Nicotiana sylvestris</name>
    <name type="common">Wood tobacco</name>
    <name type="synonym">South American tobacco</name>
    <dbReference type="NCBI Taxonomy" id="4096"/>
    <lineage>
        <taxon>Eukaryota</taxon>
        <taxon>Viridiplantae</taxon>
        <taxon>Streptophyta</taxon>
        <taxon>Embryophyta</taxon>
        <taxon>Tracheophyta</taxon>
        <taxon>Spermatophyta</taxon>
        <taxon>Magnoliopsida</taxon>
        <taxon>eudicotyledons</taxon>
        <taxon>Gunneridae</taxon>
        <taxon>Pentapetalae</taxon>
        <taxon>asterids</taxon>
        <taxon>lamiids</taxon>
        <taxon>Solanales</taxon>
        <taxon>Solanaceae</taxon>
        <taxon>Nicotianoideae</taxon>
        <taxon>Nicotianeae</taxon>
        <taxon>Nicotiana</taxon>
    </lineage>
</organism>
<keyword evidence="5" id="KW-0372">Hormone</keyword>
<dbReference type="GO" id="GO:0048364">
    <property type="term" value="P:root development"/>
    <property type="evidence" value="ECO:0007669"/>
    <property type="project" value="InterPro"/>
</dbReference>
<evidence type="ECO:0000313" key="10">
    <source>
        <dbReference type="Proteomes" id="UP000189701"/>
    </source>
</evidence>
<feature type="region of interest" description="Disordered" evidence="8">
    <location>
        <begin position="68"/>
        <end position="121"/>
    </location>
</feature>
<evidence type="ECO:0000256" key="9">
    <source>
        <dbReference type="SAM" id="SignalP"/>
    </source>
</evidence>
<evidence type="ECO:0000256" key="7">
    <source>
        <dbReference type="ARBA" id="ARBA00023278"/>
    </source>
</evidence>
<dbReference type="GO" id="GO:2000280">
    <property type="term" value="P:regulation of root development"/>
    <property type="evidence" value="ECO:0007669"/>
    <property type="project" value="TreeGrafter"/>
</dbReference>
<comment type="subcellular location">
    <subcellularLocation>
        <location evidence="1">Secreted</location>
        <location evidence="1">Extracellular space</location>
        <location evidence="1">Apoplast</location>
    </subcellularLocation>
</comment>
<evidence type="ECO:0000256" key="4">
    <source>
        <dbReference type="ARBA" id="ARBA00022525"/>
    </source>
</evidence>
<accession>A0A1U7YWC2</accession>
<dbReference type="InterPro" id="IPR033250">
    <property type="entry name" value="CEP"/>
</dbReference>
<name>A0A1U7YWC2_NICSY</name>
<dbReference type="PANTHER" id="PTHR33348:SF39">
    <property type="entry name" value="PRECURSOR OF CEP5"/>
    <property type="match status" value="1"/>
</dbReference>
<evidence type="ECO:0000256" key="8">
    <source>
        <dbReference type="SAM" id="MobiDB-lite"/>
    </source>
</evidence>
<feature type="signal peptide" evidence="9">
    <location>
        <begin position="1"/>
        <end position="26"/>
    </location>
</feature>
<sequence>MAQKKVMFACLFFSVFFSHIIQSIEGRHMRFEHINNISKPHSHTMASKRETGRVKNYCENSNVYATKKETFDNEPELGTPMASTPPSPEPLVSRPSTPGQVDGFRRSGPGHSPGIGHSIQN</sequence>
<dbReference type="GO" id="GO:0048046">
    <property type="term" value="C:apoplast"/>
    <property type="evidence" value="ECO:0007669"/>
    <property type="project" value="UniProtKB-SubCell"/>
</dbReference>
<feature type="compositionally biased region" description="Low complexity" evidence="8">
    <location>
        <begin position="106"/>
        <end position="121"/>
    </location>
</feature>
<evidence type="ECO:0000256" key="6">
    <source>
        <dbReference type="ARBA" id="ARBA00022729"/>
    </source>
</evidence>
<evidence type="ECO:0000256" key="1">
    <source>
        <dbReference type="ARBA" id="ARBA00004271"/>
    </source>
</evidence>
<dbReference type="eggNOG" id="ENOG502R7WV">
    <property type="taxonomic scope" value="Eukaryota"/>
</dbReference>
<feature type="chain" id="PRO_5010531684" evidence="9">
    <location>
        <begin position="27"/>
        <end position="121"/>
    </location>
</feature>
<dbReference type="GO" id="GO:0006995">
    <property type="term" value="P:cellular response to nitrogen starvation"/>
    <property type="evidence" value="ECO:0007669"/>
    <property type="project" value="UniProtKB-ARBA"/>
</dbReference>
<evidence type="ECO:0000256" key="3">
    <source>
        <dbReference type="ARBA" id="ARBA00022523"/>
    </source>
</evidence>
<comment type="similarity">
    <text evidence="2">Belongs to the C-terminally encoded plant signaling peptide (CEP) family.</text>
</comment>
<gene>
    <name evidence="11" type="primary">LOC104248848</name>
</gene>
<dbReference type="GO" id="GO:1902025">
    <property type="term" value="P:nitrate import"/>
    <property type="evidence" value="ECO:0007669"/>
    <property type="project" value="TreeGrafter"/>
</dbReference>
<dbReference type="STRING" id="4096.A0A1U7YWC2"/>
<keyword evidence="10" id="KW-1185">Reference proteome</keyword>
<dbReference type="Proteomes" id="UP000189701">
    <property type="component" value="Unplaced"/>
</dbReference>
<dbReference type="PANTHER" id="PTHR33348">
    <property type="entry name" value="PRECURSOR OF CEP5"/>
    <property type="match status" value="1"/>
</dbReference>
<reference evidence="11" key="2">
    <citation type="submission" date="2025-08" db="UniProtKB">
        <authorList>
            <consortium name="RefSeq"/>
        </authorList>
    </citation>
    <scope>IDENTIFICATION</scope>
    <source>
        <tissue evidence="11">Leaf</tissue>
    </source>
</reference>
<protein>
    <submittedName>
        <fullName evidence="11">Uncharacterized protein LOC104248848</fullName>
    </submittedName>
</protein>
<keyword evidence="6 9" id="KW-0732">Signal</keyword>
<evidence type="ECO:0000256" key="5">
    <source>
        <dbReference type="ARBA" id="ARBA00022702"/>
    </source>
</evidence>
<dbReference type="GO" id="GO:1901371">
    <property type="term" value="P:regulation of leaf morphogenesis"/>
    <property type="evidence" value="ECO:0007669"/>
    <property type="project" value="TreeGrafter"/>
</dbReference>
<evidence type="ECO:0000313" key="11">
    <source>
        <dbReference type="RefSeq" id="XP_009803479.1"/>
    </source>
</evidence>
<evidence type="ECO:0000256" key="2">
    <source>
        <dbReference type="ARBA" id="ARBA00008963"/>
    </source>
</evidence>
<dbReference type="RefSeq" id="XP_009803479.1">
    <property type="nucleotide sequence ID" value="XM_009805177.1"/>
</dbReference>
<keyword evidence="4" id="KW-0964">Secreted</keyword>